<comment type="caution">
    <text evidence="3">The sequence shown here is derived from an EMBL/GenBank/DDBJ whole genome shotgun (WGS) entry which is preliminary data.</text>
</comment>
<reference evidence="3 4" key="1">
    <citation type="journal article" date="2014" name="Genome Announc.">
        <title>Draft Genome Sequence of Lutibaculum baratangense Strain AMV1T, Isolated from a Mud Volcano in Andamans, India.</title>
        <authorList>
            <person name="Singh A."/>
            <person name="Sreenivas A."/>
            <person name="Sathyanarayana Reddy G."/>
            <person name="Pinnaka A.K."/>
            <person name="Shivaji S."/>
        </authorList>
    </citation>
    <scope>NUCLEOTIDE SEQUENCE [LARGE SCALE GENOMIC DNA]</scope>
    <source>
        <strain evidence="3 4">AMV1</strain>
    </source>
</reference>
<dbReference type="SUPFAM" id="SSF55073">
    <property type="entry name" value="Nucleotide cyclase"/>
    <property type="match status" value="1"/>
</dbReference>
<dbReference type="NCBIfam" id="TIGR00254">
    <property type="entry name" value="GGDEF"/>
    <property type="match status" value="1"/>
</dbReference>
<evidence type="ECO:0000259" key="2">
    <source>
        <dbReference type="PROSITE" id="PS50887"/>
    </source>
</evidence>
<dbReference type="PROSITE" id="PS50883">
    <property type="entry name" value="EAL"/>
    <property type="match status" value="1"/>
</dbReference>
<dbReference type="Proteomes" id="UP000017819">
    <property type="component" value="Unassembled WGS sequence"/>
</dbReference>
<dbReference type="Pfam" id="PF00563">
    <property type="entry name" value="EAL"/>
    <property type="match status" value="1"/>
</dbReference>
<dbReference type="GO" id="GO:0071111">
    <property type="term" value="F:cyclic-guanylate-specific phosphodiesterase activity"/>
    <property type="evidence" value="ECO:0007669"/>
    <property type="project" value="InterPro"/>
</dbReference>
<keyword evidence="4" id="KW-1185">Reference proteome</keyword>
<accession>V4RHZ6</accession>
<dbReference type="PROSITE" id="PS50887">
    <property type="entry name" value="GGDEF"/>
    <property type="match status" value="1"/>
</dbReference>
<dbReference type="InterPro" id="IPR000160">
    <property type="entry name" value="GGDEF_dom"/>
</dbReference>
<evidence type="ECO:0000259" key="1">
    <source>
        <dbReference type="PROSITE" id="PS50883"/>
    </source>
</evidence>
<dbReference type="AlphaFoldDB" id="V4RHZ6"/>
<feature type="domain" description="GGDEF" evidence="2">
    <location>
        <begin position="237"/>
        <end position="370"/>
    </location>
</feature>
<organism evidence="3 4">
    <name type="scientific">Lutibaculum baratangense AMV1</name>
    <dbReference type="NCBI Taxonomy" id="631454"/>
    <lineage>
        <taxon>Bacteria</taxon>
        <taxon>Pseudomonadati</taxon>
        <taxon>Pseudomonadota</taxon>
        <taxon>Alphaproteobacteria</taxon>
        <taxon>Hyphomicrobiales</taxon>
        <taxon>Tepidamorphaceae</taxon>
        <taxon>Lutibaculum</taxon>
    </lineage>
</organism>
<dbReference type="OrthoDB" id="9814202at2"/>
<feature type="domain" description="EAL" evidence="1">
    <location>
        <begin position="379"/>
        <end position="632"/>
    </location>
</feature>
<dbReference type="SMART" id="SM00267">
    <property type="entry name" value="GGDEF"/>
    <property type="match status" value="1"/>
</dbReference>
<dbReference type="STRING" id="631454.N177_4012"/>
<dbReference type="eggNOG" id="COG5001">
    <property type="taxonomic scope" value="Bacteria"/>
</dbReference>
<dbReference type="Gene3D" id="3.30.70.270">
    <property type="match status" value="1"/>
</dbReference>
<protein>
    <submittedName>
        <fullName evidence="3">Diguanylate cyclase/phosphodiesterase (GGDEF &amp; EAL domains) with PAS/PAC sensor(S)</fullName>
    </submittedName>
</protein>
<dbReference type="InterPro" id="IPR001633">
    <property type="entry name" value="EAL_dom"/>
</dbReference>
<dbReference type="SMART" id="SM00052">
    <property type="entry name" value="EAL"/>
    <property type="match status" value="1"/>
</dbReference>
<dbReference type="RefSeq" id="WP_023434121.1">
    <property type="nucleotide sequence ID" value="NZ_AWXZ01000040.1"/>
</dbReference>
<evidence type="ECO:0000313" key="4">
    <source>
        <dbReference type="Proteomes" id="UP000017819"/>
    </source>
</evidence>
<gene>
    <name evidence="3" type="ORF">N177_4012</name>
</gene>
<dbReference type="SUPFAM" id="SSF141868">
    <property type="entry name" value="EAL domain-like"/>
    <property type="match status" value="1"/>
</dbReference>
<dbReference type="CDD" id="cd01948">
    <property type="entry name" value="EAL"/>
    <property type="match status" value="1"/>
</dbReference>
<dbReference type="InterPro" id="IPR035919">
    <property type="entry name" value="EAL_sf"/>
</dbReference>
<dbReference type="Gene3D" id="3.20.20.450">
    <property type="entry name" value="EAL domain"/>
    <property type="match status" value="1"/>
</dbReference>
<dbReference type="EMBL" id="AWXZ01000040">
    <property type="protein sequence ID" value="ESR22875.1"/>
    <property type="molecule type" value="Genomic_DNA"/>
</dbReference>
<dbReference type="PANTHER" id="PTHR33121">
    <property type="entry name" value="CYCLIC DI-GMP PHOSPHODIESTERASE PDEF"/>
    <property type="match status" value="1"/>
</dbReference>
<proteinExistence type="predicted"/>
<dbReference type="Pfam" id="PF00990">
    <property type="entry name" value="GGDEF"/>
    <property type="match status" value="1"/>
</dbReference>
<evidence type="ECO:0000313" key="3">
    <source>
        <dbReference type="EMBL" id="ESR22875.1"/>
    </source>
</evidence>
<dbReference type="InterPro" id="IPR029787">
    <property type="entry name" value="Nucleotide_cyclase"/>
</dbReference>
<dbReference type="PANTHER" id="PTHR33121:SF70">
    <property type="entry name" value="SIGNALING PROTEIN YKOW"/>
    <property type="match status" value="1"/>
</dbReference>
<name>V4RHZ6_9HYPH</name>
<dbReference type="InterPro" id="IPR050706">
    <property type="entry name" value="Cyclic-di-GMP_PDE-like"/>
</dbReference>
<dbReference type="InterPro" id="IPR043128">
    <property type="entry name" value="Rev_trsase/Diguanyl_cyclase"/>
</dbReference>
<dbReference type="CDD" id="cd01949">
    <property type="entry name" value="GGDEF"/>
    <property type="match status" value="1"/>
</dbReference>
<sequence length="654" mass="71823">MGSSEELRETLVAMERQIDRLRTDNAHATLLIDALEALLCEEEGEHFAGVFGALRDVFAFSQAVVLAERETGGGDLECVAAEPAALCDTLWTVGRFFRKVLDGRVAATFDNSGFEEWQTHPGGGLSSEQPALYLPMRVRNRRGVMILLRRQGEAGFDRSHVSLARKFALLASHAFAARYAHQSEVESQRLRSLMQRLEDTQAALAHRVNHDQLTNLPNRSCIEDTAQRILSDPGNGETLALAFIDLDDFKQVNDAYSHLMGDALLQAVARRIRANVRETDIVGRISGDEFVILFRGFQDAADLWRMAERLKAQLGLPYLIDGLELQATASIGIALHPEHGVDYDTLRRNADTAMYKAKSATKGSVACFDEEMGRAARARVLLERRLHRAVRKGEFRCAFQPKIDLATMRPVGFEALVRWVDGDGRVHQPGAFIDAAGEFGILNRIAEFVIEDVVDQMSFLDTHFGMGTHFSVNVSARQTADAGFMESLIARLGAAKQPDRFVVEVTEDAFVSGTFQSRTLPRLKDLGVSVSIDDFGTGYSSLATLADVTADELKVDRSFISGIHQRPRSQSILRMIESLAGALGMTVVAEGVETGEELDYLLGASSIRLAQGFHFSRPLFPAQLVSEGRLHQPLAAVASGLSLPGDQGRLVAAR</sequence>